<evidence type="ECO:0000313" key="1">
    <source>
        <dbReference type="EMBL" id="KLU65908.1"/>
    </source>
</evidence>
<sequence length="97" mass="10853">MMEFAEKSCTIKIDTSKCPSCETKACAEACKKFARGILEIDSEGKPSVAHRSQEEILRLGTECLACEFACQFKGKDAIRIEVPINGFDEYLQKRQQA</sequence>
<dbReference type="Proteomes" id="UP000036356">
    <property type="component" value="Unassembled WGS sequence"/>
</dbReference>
<comment type="caution">
    <text evidence="1">The sequence shown here is derived from an EMBL/GenBank/DDBJ whole genome shotgun (WGS) entry which is preliminary data.</text>
</comment>
<evidence type="ECO:0000313" key="2">
    <source>
        <dbReference type="Proteomes" id="UP000036356"/>
    </source>
</evidence>
<evidence type="ECO:0008006" key="3">
    <source>
        <dbReference type="Google" id="ProtNLM"/>
    </source>
</evidence>
<proteinExistence type="predicted"/>
<dbReference type="AlphaFoldDB" id="A0A0J1FSE7"/>
<organism evidence="1 2">
    <name type="scientific">Desulfosporosinus acididurans</name>
    <dbReference type="NCBI Taxonomy" id="476652"/>
    <lineage>
        <taxon>Bacteria</taxon>
        <taxon>Bacillati</taxon>
        <taxon>Bacillota</taxon>
        <taxon>Clostridia</taxon>
        <taxon>Eubacteriales</taxon>
        <taxon>Desulfitobacteriaceae</taxon>
        <taxon>Desulfosporosinus</taxon>
    </lineage>
</organism>
<accession>A0A0J1FSE7</accession>
<protein>
    <recommendedName>
        <fullName evidence="3">4Fe-4S ferredoxin-type domain-containing protein</fullName>
    </recommendedName>
</protein>
<gene>
    <name evidence="1" type="ORF">DEAC_c19470</name>
</gene>
<name>A0A0J1FSE7_9FIRM</name>
<dbReference type="STRING" id="476652.DEAC_c19470"/>
<dbReference type="EMBL" id="LDZY01000006">
    <property type="protein sequence ID" value="KLU65908.1"/>
    <property type="molecule type" value="Genomic_DNA"/>
</dbReference>
<reference evidence="1 2" key="1">
    <citation type="submission" date="2015-06" db="EMBL/GenBank/DDBJ databases">
        <title>Draft genome of the moderately acidophilic sulfate reducer Candidatus Desulfosporosinus acididurans strain M1.</title>
        <authorList>
            <person name="Poehlein A."/>
            <person name="Petzsch P."/>
            <person name="Johnson B.D."/>
            <person name="Schloemann M."/>
            <person name="Daniel R."/>
            <person name="Muehling M."/>
        </authorList>
    </citation>
    <scope>NUCLEOTIDE SEQUENCE [LARGE SCALE GENOMIC DNA]</scope>
    <source>
        <strain evidence="1 2">M1</strain>
    </source>
</reference>
<dbReference type="RefSeq" id="WP_047809829.1">
    <property type="nucleotide sequence ID" value="NZ_LDZY01000006.1"/>
</dbReference>
<keyword evidence="2" id="KW-1185">Reference proteome</keyword>
<dbReference type="PATRIC" id="fig|476652.3.peg.2014"/>